<dbReference type="HOGENOM" id="CLU_1402134_0_0_1"/>
<dbReference type="RefSeq" id="XP_001274024.1">
    <property type="nucleotide sequence ID" value="XM_001274023.1"/>
</dbReference>
<gene>
    <name evidence="2" type="ORF">ACLA_010240</name>
</gene>
<evidence type="ECO:0000313" key="3">
    <source>
        <dbReference type="Proteomes" id="UP000006701"/>
    </source>
</evidence>
<proteinExistence type="predicted"/>
<keyword evidence="3" id="KW-1185">Reference proteome</keyword>
<dbReference type="VEuPathDB" id="FungiDB:ACLA_010240"/>
<dbReference type="OrthoDB" id="4485616at2759"/>
<dbReference type="GeneID" id="4706684"/>
<reference evidence="2 3" key="1">
    <citation type="journal article" date="2008" name="PLoS Genet.">
        <title>Genomic islands in the pathogenic filamentous fungus Aspergillus fumigatus.</title>
        <authorList>
            <person name="Fedorova N.D."/>
            <person name="Khaldi N."/>
            <person name="Joardar V.S."/>
            <person name="Maiti R."/>
            <person name="Amedeo P."/>
            <person name="Anderson M.J."/>
            <person name="Crabtree J."/>
            <person name="Silva J.C."/>
            <person name="Badger J.H."/>
            <person name="Albarraq A."/>
            <person name="Angiuoli S."/>
            <person name="Bussey H."/>
            <person name="Bowyer P."/>
            <person name="Cotty P.J."/>
            <person name="Dyer P.S."/>
            <person name="Egan A."/>
            <person name="Galens K."/>
            <person name="Fraser-Liggett C.M."/>
            <person name="Haas B.J."/>
            <person name="Inman J.M."/>
            <person name="Kent R."/>
            <person name="Lemieux S."/>
            <person name="Malavazi I."/>
            <person name="Orvis J."/>
            <person name="Roemer T."/>
            <person name="Ronning C.M."/>
            <person name="Sundaram J.P."/>
            <person name="Sutton G."/>
            <person name="Turner G."/>
            <person name="Venter J.C."/>
            <person name="White O.R."/>
            <person name="Whitty B.R."/>
            <person name="Youngman P."/>
            <person name="Wolfe K.H."/>
            <person name="Goldman G.H."/>
            <person name="Wortman J.R."/>
            <person name="Jiang B."/>
            <person name="Denning D.W."/>
            <person name="Nierman W.C."/>
        </authorList>
    </citation>
    <scope>NUCLEOTIDE SEQUENCE [LARGE SCALE GENOMIC DNA]</scope>
    <source>
        <strain evidence="3">ATCC 1007 / CBS 513.65 / DSM 816 / NCTC 3887 / NRRL 1</strain>
    </source>
</reference>
<protein>
    <submittedName>
        <fullName evidence="2">Uncharacterized protein</fullName>
    </submittedName>
</protein>
<dbReference type="OMA" id="AHWIITF"/>
<accession>A1CA30</accession>
<name>A1CA30_ASPCL</name>
<organism evidence="2 3">
    <name type="scientific">Aspergillus clavatus (strain ATCC 1007 / CBS 513.65 / DSM 816 / NCTC 3887 / NRRL 1 / QM 1276 / 107)</name>
    <dbReference type="NCBI Taxonomy" id="344612"/>
    <lineage>
        <taxon>Eukaryota</taxon>
        <taxon>Fungi</taxon>
        <taxon>Dikarya</taxon>
        <taxon>Ascomycota</taxon>
        <taxon>Pezizomycotina</taxon>
        <taxon>Eurotiomycetes</taxon>
        <taxon>Eurotiomycetidae</taxon>
        <taxon>Eurotiales</taxon>
        <taxon>Aspergillaceae</taxon>
        <taxon>Aspergillus</taxon>
        <taxon>Aspergillus subgen. Fumigati</taxon>
    </lineage>
</organism>
<feature type="region of interest" description="Disordered" evidence="1">
    <location>
        <begin position="174"/>
        <end position="194"/>
    </location>
</feature>
<dbReference type="KEGG" id="act:ACLA_010240"/>
<evidence type="ECO:0000256" key="1">
    <source>
        <dbReference type="SAM" id="MobiDB-lite"/>
    </source>
</evidence>
<dbReference type="EMBL" id="DS027049">
    <property type="protein sequence ID" value="EAW12598.1"/>
    <property type="molecule type" value="Genomic_DNA"/>
</dbReference>
<dbReference type="AlphaFoldDB" id="A1CA30"/>
<sequence length="194" mass="21971">MGSMRPDTVGQDTTAQSTMGEGLIEAKLISREYCRSHWVITLSQSGKCINVDLSRNVTRYSRDPLPEFVSSIGFRIKEGKPPIDNLMEHLWLPVPFIKRPQDFCSCVQWVWGVIYNYSANNCIETVSTTGISRDDLIWELVRRQSDALIDIEMDFALSELTCIEDYGSQEIRFNDRSDSHAGANPQDAEVDDGK</sequence>
<evidence type="ECO:0000313" key="2">
    <source>
        <dbReference type="EMBL" id="EAW12598.1"/>
    </source>
</evidence>
<dbReference type="Proteomes" id="UP000006701">
    <property type="component" value="Unassembled WGS sequence"/>
</dbReference>